<comment type="caution">
    <text evidence="2">The sequence shown here is derived from an EMBL/GenBank/DDBJ whole genome shotgun (WGS) entry which is preliminary data.</text>
</comment>
<evidence type="ECO:0000313" key="3">
    <source>
        <dbReference type="Proteomes" id="UP000683000"/>
    </source>
</evidence>
<accession>A0A8I3AGY6</accession>
<dbReference type="Gene3D" id="3.30.160.60">
    <property type="entry name" value="Classic Zinc Finger"/>
    <property type="match status" value="1"/>
</dbReference>
<dbReference type="EMBL" id="JAGFBS010000001">
    <property type="protein sequence ID" value="KAG6382011.1"/>
    <property type="molecule type" value="Genomic_DNA"/>
</dbReference>
<evidence type="ECO:0000256" key="1">
    <source>
        <dbReference type="SAM" id="MobiDB-lite"/>
    </source>
</evidence>
<feature type="region of interest" description="Disordered" evidence="1">
    <location>
        <begin position="1"/>
        <end position="21"/>
    </location>
</feature>
<organism evidence="2 3">
    <name type="scientific">Boletus reticuloceps</name>
    <dbReference type="NCBI Taxonomy" id="495285"/>
    <lineage>
        <taxon>Eukaryota</taxon>
        <taxon>Fungi</taxon>
        <taxon>Dikarya</taxon>
        <taxon>Basidiomycota</taxon>
        <taxon>Agaricomycotina</taxon>
        <taxon>Agaricomycetes</taxon>
        <taxon>Agaricomycetidae</taxon>
        <taxon>Boletales</taxon>
        <taxon>Boletineae</taxon>
        <taxon>Boletaceae</taxon>
        <taxon>Boletoideae</taxon>
        <taxon>Boletus</taxon>
    </lineage>
</organism>
<dbReference type="Proteomes" id="UP000683000">
    <property type="component" value="Unassembled WGS sequence"/>
</dbReference>
<evidence type="ECO:0008006" key="4">
    <source>
        <dbReference type="Google" id="ProtNLM"/>
    </source>
</evidence>
<sequence length="240" mass="26683">MASKPPYTQPVPDPSSGFFGSTRYQHGNFGANLDHPSFTRDTLVSSSSSSITENVTNVINDDRERQVAIYRPPEKKGLGRRRSKRACAINVEGLRIDRDDLYYGAGRGNNMIYVHECQWATPGNPCRMWITGSNSRVGAHIRNWHRGQNHIDTKSTAECLWGGCGKTMLKGSINRHIVTAHLEEAFRCQGCDRELPRKDVYNQHIEDSESCRGAGAAMVYGTPCVEIDASLVLRRGGATR</sequence>
<reference evidence="2" key="1">
    <citation type="submission" date="2021-03" db="EMBL/GenBank/DDBJ databases">
        <title>Evolutionary innovations through gain and loss of genes in the ectomycorrhizal Boletales.</title>
        <authorList>
            <person name="Wu G."/>
            <person name="Miyauchi S."/>
            <person name="Morin E."/>
            <person name="Yang Z.-L."/>
            <person name="Xu J."/>
            <person name="Martin F.M."/>
        </authorList>
    </citation>
    <scope>NUCLEOTIDE SEQUENCE</scope>
    <source>
        <strain evidence="2">BR01</strain>
    </source>
</reference>
<keyword evidence="3" id="KW-1185">Reference proteome</keyword>
<dbReference type="AlphaFoldDB" id="A0A8I3AGY6"/>
<evidence type="ECO:0000313" key="2">
    <source>
        <dbReference type="EMBL" id="KAG6382011.1"/>
    </source>
</evidence>
<name>A0A8I3AGY6_9AGAM</name>
<dbReference type="OrthoDB" id="2676372at2759"/>
<gene>
    <name evidence="2" type="ORF">JVT61DRAFT_642</name>
</gene>
<proteinExistence type="predicted"/>
<protein>
    <recommendedName>
        <fullName evidence="4">C2H2-type domain-containing protein</fullName>
    </recommendedName>
</protein>